<protein>
    <submittedName>
        <fullName evidence="3">Uncharacterized protein</fullName>
    </submittedName>
</protein>
<name>A0A7W4UR60_9MICO</name>
<keyword evidence="2" id="KW-1133">Transmembrane helix</keyword>
<dbReference type="Proteomes" id="UP000545286">
    <property type="component" value="Unassembled WGS sequence"/>
</dbReference>
<sequence>MTSVAPTSPSEKSSQRSTSDRYWDAYQRSTLPKEFLALCAIGAMLSVGFIATVSTFL</sequence>
<keyword evidence="2" id="KW-0472">Membrane</keyword>
<evidence type="ECO:0000256" key="2">
    <source>
        <dbReference type="SAM" id="Phobius"/>
    </source>
</evidence>
<organism evidence="3 4">
    <name type="scientific">Pseudoclavibacter helvolus</name>
    <dbReference type="NCBI Taxonomy" id="255205"/>
    <lineage>
        <taxon>Bacteria</taxon>
        <taxon>Bacillati</taxon>
        <taxon>Actinomycetota</taxon>
        <taxon>Actinomycetes</taxon>
        <taxon>Micrococcales</taxon>
        <taxon>Microbacteriaceae</taxon>
        <taxon>Pseudoclavibacter</taxon>
    </lineage>
</organism>
<accession>A0A7W4UR60</accession>
<dbReference type="RefSeq" id="WP_183626330.1">
    <property type="nucleotide sequence ID" value="NZ_JACHWJ010000005.1"/>
</dbReference>
<evidence type="ECO:0000313" key="4">
    <source>
        <dbReference type="Proteomes" id="UP000545286"/>
    </source>
</evidence>
<feature type="region of interest" description="Disordered" evidence="1">
    <location>
        <begin position="1"/>
        <end position="21"/>
    </location>
</feature>
<reference evidence="3 4" key="1">
    <citation type="submission" date="2020-08" db="EMBL/GenBank/DDBJ databases">
        <title>Sequencing the genomes of 1000 actinobacteria strains.</title>
        <authorList>
            <person name="Klenk H.-P."/>
        </authorList>
    </citation>
    <scope>NUCLEOTIDE SEQUENCE [LARGE SCALE GENOMIC DNA]</scope>
    <source>
        <strain evidence="3 4">DSM 20419</strain>
    </source>
</reference>
<gene>
    <name evidence="3" type="ORF">FHX72_003232</name>
</gene>
<proteinExistence type="predicted"/>
<feature type="compositionally biased region" description="Polar residues" evidence="1">
    <location>
        <begin position="1"/>
        <end position="17"/>
    </location>
</feature>
<feature type="transmembrane region" description="Helical" evidence="2">
    <location>
        <begin position="35"/>
        <end position="56"/>
    </location>
</feature>
<keyword evidence="4" id="KW-1185">Reference proteome</keyword>
<evidence type="ECO:0000256" key="1">
    <source>
        <dbReference type="SAM" id="MobiDB-lite"/>
    </source>
</evidence>
<comment type="caution">
    <text evidence="3">The sequence shown here is derived from an EMBL/GenBank/DDBJ whole genome shotgun (WGS) entry which is preliminary data.</text>
</comment>
<evidence type="ECO:0000313" key="3">
    <source>
        <dbReference type="EMBL" id="MBB2959080.1"/>
    </source>
</evidence>
<dbReference type="EMBL" id="JACHWJ010000005">
    <property type="protein sequence ID" value="MBB2959080.1"/>
    <property type="molecule type" value="Genomic_DNA"/>
</dbReference>
<keyword evidence="2" id="KW-0812">Transmembrane</keyword>
<dbReference type="AlphaFoldDB" id="A0A7W4UR60"/>